<proteinExistence type="predicted"/>
<evidence type="ECO:0000313" key="2">
    <source>
        <dbReference type="EMBL" id="AES65086.1"/>
    </source>
</evidence>
<dbReference type="Gramene" id="rna8901">
    <property type="protein sequence ID" value="RHN73118.1"/>
    <property type="gene ID" value="gene8901"/>
</dbReference>
<keyword evidence="5" id="KW-1185">Reference proteome</keyword>
<reference evidence="2 5" key="2">
    <citation type="journal article" date="2014" name="BMC Genomics">
        <title>An improved genome release (version Mt4.0) for the model legume Medicago truncatula.</title>
        <authorList>
            <person name="Tang H."/>
            <person name="Krishnakumar V."/>
            <person name="Bidwell S."/>
            <person name="Rosen B."/>
            <person name="Chan A."/>
            <person name="Zhou S."/>
            <person name="Gentzbittel L."/>
            <person name="Childs K.L."/>
            <person name="Yandell M."/>
            <person name="Gundlach H."/>
            <person name="Mayer K.F."/>
            <person name="Schwartz D.C."/>
            <person name="Town C.D."/>
        </authorList>
    </citation>
    <scope>GENOME REANNOTATION</scope>
    <source>
        <strain evidence="4 5">cv. Jemalong A17</strain>
    </source>
</reference>
<evidence type="ECO:0000313" key="4">
    <source>
        <dbReference type="EnsemblPlants" id="AES65086"/>
    </source>
</evidence>
<evidence type="ECO:0000256" key="1">
    <source>
        <dbReference type="SAM" id="MobiDB-lite"/>
    </source>
</evidence>
<feature type="compositionally biased region" description="Basic and acidic residues" evidence="1">
    <location>
        <begin position="35"/>
        <end position="55"/>
    </location>
</feature>
<protein>
    <submittedName>
        <fullName evidence="2 4">Uncharacterized protein</fullName>
    </submittedName>
</protein>
<reference evidence="2 5" key="1">
    <citation type="journal article" date="2011" name="Nature">
        <title>The Medicago genome provides insight into the evolution of rhizobial symbioses.</title>
        <authorList>
            <person name="Young N.D."/>
            <person name="Debelle F."/>
            <person name="Oldroyd G.E."/>
            <person name="Geurts R."/>
            <person name="Cannon S.B."/>
            <person name="Udvardi M.K."/>
            <person name="Benedito V.A."/>
            <person name="Mayer K.F."/>
            <person name="Gouzy J."/>
            <person name="Schoof H."/>
            <person name="Van de Peer Y."/>
            <person name="Proost S."/>
            <person name="Cook D.R."/>
            <person name="Meyers B.C."/>
            <person name="Spannagl M."/>
            <person name="Cheung F."/>
            <person name="De Mita S."/>
            <person name="Krishnakumar V."/>
            <person name="Gundlach H."/>
            <person name="Zhou S."/>
            <person name="Mudge J."/>
            <person name="Bharti A.K."/>
            <person name="Murray J.D."/>
            <person name="Naoumkina M.A."/>
            <person name="Rosen B."/>
            <person name="Silverstein K.A."/>
            <person name="Tang H."/>
            <person name="Rombauts S."/>
            <person name="Zhao P.X."/>
            <person name="Zhou P."/>
            <person name="Barbe V."/>
            <person name="Bardou P."/>
            <person name="Bechner M."/>
            <person name="Bellec A."/>
            <person name="Berger A."/>
            <person name="Berges H."/>
            <person name="Bidwell S."/>
            <person name="Bisseling T."/>
            <person name="Choisne N."/>
            <person name="Couloux A."/>
            <person name="Denny R."/>
            <person name="Deshpande S."/>
            <person name="Dai X."/>
            <person name="Doyle J.J."/>
            <person name="Dudez A.M."/>
            <person name="Farmer A.D."/>
            <person name="Fouteau S."/>
            <person name="Franken C."/>
            <person name="Gibelin C."/>
            <person name="Gish J."/>
            <person name="Goldstein S."/>
            <person name="Gonzalez A.J."/>
            <person name="Green P.J."/>
            <person name="Hallab A."/>
            <person name="Hartog M."/>
            <person name="Hua A."/>
            <person name="Humphray S.J."/>
            <person name="Jeong D.H."/>
            <person name="Jing Y."/>
            <person name="Jocker A."/>
            <person name="Kenton S.M."/>
            <person name="Kim D.J."/>
            <person name="Klee K."/>
            <person name="Lai H."/>
            <person name="Lang C."/>
            <person name="Lin S."/>
            <person name="Macmil S.L."/>
            <person name="Magdelenat G."/>
            <person name="Matthews L."/>
            <person name="McCorrison J."/>
            <person name="Monaghan E.L."/>
            <person name="Mun J.H."/>
            <person name="Najar F.Z."/>
            <person name="Nicholson C."/>
            <person name="Noirot C."/>
            <person name="O'Bleness M."/>
            <person name="Paule C.R."/>
            <person name="Poulain J."/>
            <person name="Prion F."/>
            <person name="Qin B."/>
            <person name="Qu C."/>
            <person name="Retzel E.F."/>
            <person name="Riddle C."/>
            <person name="Sallet E."/>
            <person name="Samain S."/>
            <person name="Samson N."/>
            <person name="Sanders I."/>
            <person name="Saurat O."/>
            <person name="Scarpelli C."/>
            <person name="Schiex T."/>
            <person name="Segurens B."/>
            <person name="Severin A.J."/>
            <person name="Sherrier D.J."/>
            <person name="Shi R."/>
            <person name="Sims S."/>
            <person name="Singer S.R."/>
            <person name="Sinharoy S."/>
            <person name="Sterck L."/>
            <person name="Viollet A."/>
            <person name="Wang B.B."/>
            <person name="Wang K."/>
            <person name="Wang M."/>
            <person name="Wang X."/>
            <person name="Warfsmann J."/>
            <person name="Weissenbach J."/>
            <person name="White D.D."/>
            <person name="White J.D."/>
            <person name="Wiley G.B."/>
            <person name="Wincker P."/>
            <person name="Xing Y."/>
            <person name="Yang L."/>
            <person name="Yao Z."/>
            <person name="Ying F."/>
            <person name="Zhai J."/>
            <person name="Zhou L."/>
            <person name="Zuber A."/>
            <person name="Denarie J."/>
            <person name="Dixon R.A."/>
            <person name="May G.D."/>
            <person name="Schwartz D.C."/>
            <person name="Rogers J."/>
            <person name="Quetier F."/>
            <person name="Town C.D."/>
            <person name="Roe B.A."/>
        </authorList>
    </citation>
    <scope>NUCLEOTIDE SEQUENCE [LARGE SCALE GENOMIC DNA]</scope>
    <source>
        <strain evidence="2">A17</strain>
        <strain evidence="4 5">cv. Jemalong A17</strain>
    </source>
</reference>
<feature type="region of interest" description="Disordered" evidence="1">
    <location>
        <begin position="29"/>
        <end position="55"/>
    </location>
</feature>
<dbReference type="Proteomes" id="UP000265566">
    <property type="component" value="Chromosome 2"/>
</dbReference>
<sequence>MLKRKTRLHIYIKEATRTRPVIHVSALESRFGTKPRQEKEREREGIEGNRKLTKQ</sequence>
<dbReference type="Proteomes" id="UP000002051">
    <property type="component" value="Chromosome 2"/>
</dbReference>
<organism evidence="2 5">
    <name type="scientific">Medicago truncatula</name>
    <name type="common">Barrel medic</name>
    <name type="synonym">Medicago tribuloides</name>
    <dbReference type="NCBI Taxonomy" id="3880"/>
    <lineage>
        <taxon>Eukaryota</taxon>
        <taxon>Viridiplantae</taxon>
        <taxon>Streptophyta</taxon>
        <taxon>Embryophyta</taxon>
        <taxon>Tracheophyta</taxon>
        <taxon>Spermatophyta</taxon>
        <taxon>Magnoliopsida</taxon>
        <taxon>eudicotyledons</taxon>
        <taxon>Gunneridae</taxon>
        <taxon>Pentapetalae</taxon>
        <taxon>rosids</taxon>
        <taxon>fabids</taxon>
        <taxon>Fabales</taxon>
        <taxon>Fabaceae</taxon>
        <taxon>Papilionoideae</taxon>
        <taxon>50 kb inversion clade</taxon>
        <taxon>NPAAA clade</taxon>
        <taxon>Hologalegina</taxon>
        <taxon>IRL clade</taxon>
        <taxon>Trifolieae</taxon>
        <taxon>Medicago</taxon>
    </lineage>
</organism>
<dbReference type="EMBL" id="CM001218">
    <property type="protein sequence ID" value="AES65086.1"/>
    <property type="molecule type" value="Genomic_DNA"/>
</dbReference>
<dbReference type="EMBL" id="PSQE01000002">
    <property type="protein sequence ID" value="RHN73118.1"/>
    <property type="molecule type" value="Genomic_DNA"/>
</dbReference>
<reference evidence="4" key="3">
    <citation type="submission" date="2015-04" db="UniProtKB">
        <authorList>
            <consortium name="EnsemblPlants"/>
        </authorList>
    </citation>
    <scope>IDENTIFICATION</scope>
    <source>
        <strain evidence="4">cv. Jemalong A17</strain>
    </source>
</reference>
<accession>G7IMZ1</accession>
<reference evidence="3" key="4">
    <citation type="journal article" date="2018" name="Nat. Plants">
        <title>Whole-genome landscape of Medicago truncatula symbiotic genes.</title>
        <authorList>
            <person name="Pecrix Y."/>
            <person name="Gamas P."/>
            <person name="Carrere S."/>
        </authorList>
    </citation>
    <scope>NUCLEOTIDE SEQUENCE</scope>
    <source>
        <tissue evidence="3">Leaves</tissue>
    </source>
</reference>
<evidence type="ECO:0000313" key="5">
    <source>
        <dbReference type="Proteomes" id="UP000002051"/>
    </source>
</evidence>
<dbReference type="AlphaFoldDB" id="G7IMZ1"/>
<gene>
    <name evidence="2" type="ordered locus">MTR_2g035160</name>
    <name evidence="3" type="ORF">MtrunA17_Chr2g0295071</name>
</gene>
<evidence type="ECO:0000313" key="3">
    <source>
        <dbReference type="EMBL" id="RHN73118.1"/>
    </source>
</evidence>
<dbReference type="EnsemblPlants" id="AES65086">
    <property type="protein sequence ID" value="AES65086"/>
    <property type="gene ID" value="MTR_2g035160"/>
</dbReference>
<dbReference type="PaxDb" id="3880-AES65086"/>
<name>G7IMZ1_MEDTR</name>
<dbReference type="HOGENOM" id="CLU_3035348_0_0_1"/>